<evidence type="ECO:0000256" key="4">
    <source>
        <dbReference type="ARBA" id="ARBA00022917"/>
    </source>
</evidence>
<keyword evidence="4 6" id="KW-0648">Protein biosynthesis</keyword>
<dbReference type="PANTHER" id="PTHR10458">
    <property type="entry name" value="PEPTIDE DEFORMYLASE"/>
    <property type="match status" value="1"/>
</dbReference>
<dbReference type="GeneID" id="93757369"/>
<dbReference type="Gene3D" id="3.90.45.10">
    <property type="entry name" value="Peptide deformylase"/>
    <property type="match status" value="1"/>
</dbReference>
<dbReference type="RefSeq" id="WP_111822971.1">
    <property type="nucleotide sequence ID" value="NZ_CBDERX010000063.1"/>
</dbReference>
<evidence type="ECO:0000256" key="5">
    <source>
        <dbReference type="ARBA" id="ARBA00023004"/>
    </source>
</evidence>
<proteinExistence type="inferred from homology"/>
<evidence type="ECO:0000313" key="7">
    <source>
        <dbReference type="EMBL" id="SPT54846.1"/>
    </source>
</evidence>
<evidence type="ECO:0000256" key="6">
    <source>
        <dbReference type="HAMAP-Rule" id="MF_00163"/>
    </source>
</evidence>
<dbReference type="OrthoDB" id="9804313at2"/>
<comment type="similarity">
    <text evidence="1 6">Belongs to the polypeptide deformylase family.</text>
</comment>
<dbReference type="CDD" id="cd00487">
    <property type="entry name" value="Pep_deformylase"/>
    <property type="match status" value="1"/>
</dbReference>
<feature type="active site" evidence="6">
    <location>
        <position position="169"/>
    </location>
</feature>
<feature type="binding site" evidence="6">
    <location>
        <position position="172"/>
    </location>
    <ligand>
        <name>Fe cation</name>
        <dbReference type="ChEBI" id="CHEBI:24875"/>
    </ligand>
</feature>
<sequence>MSILPICITGEPVLHRQAAPVESFDSALTDLVADMIETMHAAPGVGLAAPQVGVGSQVFVWRYAGGGAFDRHFRNVLQLDDGPSHGFNTAMDGVVVNPSLDLIWDEEGPGAILPADPDIVRESEGCLSVPGYGYPLRRALGAILRGYDAHGDAIEVRARGWLARIFQHEYDHLQGTLYVDRLEVPYADEAQRVIAERGWRTAGNTWTPQERA</sequence>
<evidence type="ECO:0000313" key="8">
    <source>
        <dbReference type="Proteomes" id="UP000250192"/>
    </source>
</evidence>
<dbReference type="GO" id="GO:0046872">
    <property type="term" value="F:metal ion binding"/>
    <property type="evidence" value="ECO:0007669"/>
    <property type="project" value="UniProtKB-KW"/>
</dbReference>
<dbReference type="PRINTS" id="PR01576">
    <property type="entry name" value="PDEFORMYLASE"/>
</dbReference>
<evidence type="ECO:0000256" key="2">
    <source>
        <dbReference type="ARBA" id="ARBA00022723"/>
    </source>
</evidence>
<name>A0A2X0U0W6_9ACTO</name>
<reference evidence="7 8" key="1">
    <citation type="submission" date="2018-06" db="EMBL/GenBank/DDBJ databases">
        <authorList>
            <consortium name="Pathogen Informatics"/>
            <person name="Doyle S."/>
        </authorList>
    </citation>
    <scope>NUCLEOTIDE SEQUENCE [LARGE SCALE GENOMIC DNA]</scope>
    <source>
        <strain evidence="7 8">NCTC9935</strain>
    </source>
</reference>
<comment type="function">
    <text evidence="6">Removes the formyl group from the N-terminal Met of newly synthesized proteins. Requires at least a dipeptide for an efficient rate of reaction. N-terminal L-methionine is a prerequisite for activity but the enzyme has broad specificity at other positions.</text>
</comment>
<keyword evidence="2 6" id="KW-0479">Metal-binding</keyword>
<dbReference type="STRING" id="1660.APY09_06540"/>
<dbReference type="EC" id="3.5.1.88" evidence="6"/>
<comment type="catalytic activity">
    <reaction evidence="6">
        <text>N-terminal N-formyl-L-methionyl-[peptide] + H2O = N-terminal L-methionyl-[peptide] + formate</text>
        <dbReference type="Rhea" id="RHEA:24420"/>
        <dbReference type="Rhea" id="RHEA-COMP:10639"/>
        <dbReference type="Rhea" id="RHEA-COMP:10640"/>
        <dbReference type="ChEBI" id="CHEBI:15377"/>
        <dbReference type="ChEBI" id="CHEBI:15740"/>
        <dbReference type="ChEBI" id="CHEBI:49298"/>
        <dbReference type="ChEBI" id="CHEBI:64731"/>
        <dbReference type="EC" id="3.5.1.88"/>
    </reaction>
</comment>
<dbReference type="HAMAP" id="MF_00163">
    <property type="entry name" value="Pep_deformylase"/>
    <property type="match status" value="1"/>
</dbReference>
<evidence type="ECO:0000256" key="3">
    <source>
        <dbReference type="ARBA" id="ARBA00022801"/>
    </source>
</evidence>
<evidence type="ECO:0000256" key="1">
    <source>
        <dbReference type="ARBA" id="ARBA00010759"/>
    </source>
</evidence>
<dbReference type="PANTHER" id="PTHR10458:SF2">
    <property type="entry name" value="PEPTIDE DEFORMYLASE, MITOCHONDRIAL"/>
    <property type="match status" value="1"/>
</dbReference>
<organism evidence="7 8">
    <name type="scientific">Schaalia odontolytica</name>
    <dbReference type="NCBI Taxonomy" id="1660"/>
    <lineage>
        <taxon>Bacteria</taxon>
        <taxon>Bacillati</taxon>
        <taxon>Actinomycetota</taxon>
        <taxon>Actinomycetes</taxon>
        <taxon>Actinomycetales</taxon>
        <taxon>Actinomycetaceae</taxon>
        <taxon>Schaalia</taxon>
    </lineage>
</organism>
<dbReference type="SUPFAM" id="SSF56420">
    <property type="entry name" value="Peptide deformylase"/>
    <property type="match status" value="1"/>
</dbReference>
<dbReference type="Proteomes" id="UP000250192">
    <property type="component" value="Unassembled WGS sequence"/>
</dbReference>
<gene>
    <name evidence="7" type="primary">def_1</name>
    <name evidence="6" type="synonym">def</name>
    <name evidence="7" type="ORF">NCTC9935_00395</name>
</gene>
<keyword evidence="5 6" id="KW-0408">Iron</keyword>
<accession>A0A2X0U0W6</accession>
<dbReference type="InterPro" id="IPR023635">
    <property type="entry name" value="Peptide_deformylase"/>
</dbReference>
<dbReference type="InterPro" id="IPR036821">
    <property type="entry name" value="Peptide_deformylase_sf"/>
</dbReference>
<dbReference type="NCBIfam" id="NF001159">
    <property type="entry name" value="PRK00150.1-3"/>
    <property type="match status" value="1"/>
</dbReference>
<keyword evidence="3 6" id="KW-0378">Hydrolase</keyword>
<dbReference type="GO" id="GO:0042586">
    <property type="term" value="F:peptide deformylase activity"/>
    <property type="evidence" value="ECO:0007669"/>
    <property type="project" value="UniProtKB-UniRule"/>
</dbReference>
<dbReference type="PIRSF" id="PIRSF004749">
    <property type="entry name" value="Pep_def"/>
    <property type="match status" value="1"/>
</dbReference>
<dbReference type="AlphaFoldDB" id="A0A2X0U0W6"/>
<dbReference type="EMBL" id="UAPR01000001">
    <property type="protein sequence ID" value="SPT54846.1"/>
    <property type="molecule type" value="Genomic_DNA"/>
</dbReference>
<feature type="binding site" evidence="6">
    <location>
        <position position="168"/>
    </location>
    <ligand>
        <name>Fe cation</name>
        <dbReference type="ChEBI" id="CHEBI:24875"/>
    </ligand>
</feature>
<dbReference type="Pfam" id="PF01327">
    <property type="entry name" value="Pep_deformylase"/>
    <property type="match status" value="1"/>
</dbReference>
<keyword evidence="8" id="KW-1185">Reference proteome</keyword>
<feature type="binding site" evidence="6">
    <location>
        <position position="126"/>
    </location>
    <ligand>
        <name>Fe cation</name>
        <dbReference type="ChEBI" id="CHEBI:24875"/>
    </ligand>
</feature>
<dbReference type="GO" id="GO:0006412">
    <property type="term" value="P:translation"/>
    <property type="evidence" value="ECO:0007669"/>
    <property type="project" value="UniProtKB-UniRule"/>
</dbReference>
<comment type="cofactor">
    <cofactor evidence="6">
        <name>Fe(2+)</name>
        <dbReference type="ChEBI" id="CHEBI:29033"/>
    </cofactor>
    <text evidence="6">Binds 1 Fe(2+) ion.</text>
</comment>
<protein>
    <recommendedName>
        <fullName evidence="6">Peptide deformylase</fullName>
        <shortName evidence="6">PDF</shortName>
        <ecNumber evidence="6">3.5.1.88</ecNumber>
    </recommendedName>
    <alternativeName>
        <fullName evidence="6">Polypeptide deformylase</fullName>
    </alternativeName>
</protein>